<evidence type="ECO:0000313" key="1">
    <source>
        <dbReference type="EMBL" id="KAJ1356525.1"/>
    </source>
</evidence>
<organism evidence="1 2">
    <name type="scientific">Parelaphostrongylus tenuis</name>
    <name type="common">Meningeal worm</name>
    <dbReference type="NCBI Taxonomy" id="148309"/>
    <lineage>
        <taxon>Eukaryota</taxon>
        <taxon>Metazoa</taxon>
        <taxon>Ecdysozoa</taxon>
        <taxon>Nematoda</taxon>
        <taxon>Chromadorea</taxon>
        <taxon>Rhabditida</taxon>
        <taxon>Rhabditina</taxon>
        <taxon>Rhabditomorpha</taxon>
        <taxon>Strongyloidea</taxon>
        <taxon>Metastrongylidae</taxon>
        <taxon>Parelaphostrongylus</taxon>
    </lineage>
</organism>
<dbReference type="Proteomes" id="UP001196413">
    <property type="component" value="Unassembled WGS sequence"/>
</dbReference>
<comment type="caution">
    <text evidence="1">The sequence shown here is derived from an EMBL/GenBank/DDBJ whole genome shotgun (WGS) entry which is preliminary data.</text>
</comment>
<accession>A0AAD5MEP1</accession>
<name>A0AAD5MEP1_PARTN</name>
<sequence length="76" mass="8354">MDVDSLVSVMPNMTQIAYLAQLQQALCSKNFVEKSNNGWPLAYLSILISTYVFNNVNNPITSLCSAAAPSLKNEKE</sequence>
<gene>
    <name evidence="1" type="ORF">KIN20_014256</name>
</gene>
<proteinExistence type="predicted"/>
<evidence type="ECO:0000313" key="2">
    <source>
        <dbReference type="Proteomes" id="UP001196413"/>
    </source>
</evidence>
<dbReference type="EMBL" id="JAHQIW010002838">
    <property type="protein sequence ID" value="KAJ1356525.1"/>
    <property type="molecule type" value="Genomic_DNA"/>
</dbReference>
<dbReference type="AlphaFoldDB" id="A0AAD5MEP1"/>
<protein>
    <submittedName>
        <fullName evidence="1">Uncharacterized protein</fullName>
    </submittedName>
</protein>
<reference evidence="1" key="1">
    <citation type="submission" date="2021-06" db="EMBL/GenBank/DDBJ databases">
        <title>Parelaphostrongylus tenuis whole genome reference sequence.</title>
        <authorList>
            <person name="Garwood T.J."/>
            <person name="Larsen P.A."/>
            <person name="Fountain-Jones N.M."/>
            <person name="Garbe J.R."/>
            <person name="Macchietto M.G."/>
            <person name="Kania S.A."/>
            <person name="Gerhold R.W."/>
            <person name="Richards J.E."/>
            <person name="Wolf T.M."/>
        </authorList>
    </citation>
    <scope>NUCLEOTIDE SEQUENCE</scope>
    <source>
        <strain evidence="1">MNPRO001-30</strain>
        <tissue evidence="1">Meninges</tissue>
    </source>
</reference>
<keyword evidence="2" id="KW-1185">Reference proteome</keyword>